<name>A0A3M7RTI5_BRAPC</name>
<dbReference type="EMBL" id="REGN01002659">
    <property type="protein sequence ID" value="RNA26861.1"/>
    <property type="molecule type" value="Genomic_DNA"/>
</dbReference>
<comment type="caution">
    <text evidence="1">The sequence shown here is derived from an EMBL/GenBank/DDBJ whole genome shotgun (WGS) entry which is preliminary data.</text>
</comment>
<protein>
    <submittedName>
        <fullName evidence="1">Uncharacterized protein</fullName>
    </submittedName>
</protein>
<accession>A0A3M7RTI5</accession>
<dbReference type="Proteomes" id="UP000276133">
    <property type="component" value="Unassembled WGS sequence"/>
</dbReference>
<reference evidence="1 2" key="1">
    <citation type="journal article" date="2018" name="Sci. Rep.">
        <title>Genomic signatures of local adaptation to the degree of environmental predictability in rotifers.</title>
        <authorList>
            <person name="Franch-Gras L."/>
            <person name="Hahn C."/>
            <person name="Garcia-Roger E.M."/>
            <person name="Carmona M.J."/>
            <person name="Serra M."/>
            <person name="Gomez A."/>
        </authorList>
    </citation>
    <scope>NUCLEOTIDE SEQUENCE [LARGE SCALE GENOMIC DNA]</scope>
    <source>
        <strain evidence="1">HYR1</strain>
    </source>
</reference>
<dbReference type="AlphaFoldDB" id="A0A3M7RTI5"/>
<evidence type="ECO:0000313" key="2">
    <source>
        <dbReference type="Proteomes" id="UP000276133"/>
    </source>
</evidence>
<sequence length="129" mass="14852">MLTNAITYLYPCFVLGRMASPLIKKTLLPFVLEMSNLFSNKLEYGAFKNSICRLLTNFFEIYMVKIVGLAARLVYKVSDVSKDFEKSGHTDDRHDHLHSTLTKKYGKRIISKKQRKLVNQQAIDLIAVH</sequence>
<proteinExistence type="predicted"/>
<organism evidence="1 2">
    <name type="scientific">Brachionus plicatilis</name>
    <name type="common">Marine rotifer</name>
    <name type="synonym">Brachionus muelleri</name>
    <dbReference type="NCBI Taxonomy" id="10195"/>
    <lineage>
        <taxon>Eukaryota</taxon>
        <taxon>Metazoa</taxon>
        <taxon>Spiralia</taxon>
        <taxon>Gnathifera</taxon>
        <taxon>Rotifera</taxon>
        <taxon>Eurotatoria</taxon>
        <taxon>Monogononta</taxon>
        <taxon>Pseudotrocha</taxon>
        <taxon>Ploima</taxon>
        <taxon>Brachionidae</taxon>
        <taxon>Brachionus</taxon>
    </lineage>
</organism>
<evidence type="ECO:0000313" key="1">
    <source>
        <dbReference type="EMBL" id="RNA26861.1"/>
    </source>
</evidence>
<keyword evidence="2" id="KW-1185">Reference proteome</keyword>
<gene>
    <name evidence="1" type="ORF">BpHYR1_011778</name>
</gene>